<keyword evidence="3" id="KW-1185">Reference proteome</keyword>
<dbReference type="EMBL" id="JAHESE010000009">
    <property type="protein sequence ID" value="MBT1708925.1"/>
    <property type="molecule type" value="Genomic_DNA"/>
</dbReference>
<dbReference type="RefSeq" id="WP_254084511.1">
    <property type="nucleotide sequence ID" value="NZ_JAHESE010000009.1"/>
</dbReference>
<dbReference type="AlphaFoldDB" id="A0AAP2DX32"/>
<reference evidence="2 3" key="1">
    <citation type="submission" date="2021-05" db="EMBL/GenBank/DDBJ databases">
        <title>A Polyphasic approach of four new species of the genus Ohtaekwangia: Ohtaekwangia histidinii sp. nov., Ohtaekwangia cretensis sp. nov., Ohtaekwangia indiensis sp. nov., Ohtaekwangia reichenbachii sp. nov. from diverse environment.</title>
        <authorList>
            <person name="Octaviana S."/>
        </authorList>
    </citation>
    <scope>NUCLEOTIDE SEQUENCE [LARGE SCALE GENOMIC DNA]</scope>
    <source>
        <strain evidence="2 3">PWU5</strain>
    </source>
</reference>
<evidence type="ECO:0000313" key="2">
    <source>
        <dbReference type="EMBL" id="MBT1708925.1"/>
    </source>
</evidence>
<feature type="chain" id="PRO_5042900195" evidence="1">
    <location>
        <begin position="22"/>
        <end position="169"/>
    </location>
</feature>
<keyword evidence="1" id="KW-0732">Signal</keyword>
<name>A0AAP2DX32_9BACT</name>
<feature type="signal peptide" evidence="1">
    <location>
        <begin position="1"/>
        <end position="21"/>
    </location>
</feature>
<protein>
    <submittedName>
        <fullName evidence="2">DUF4154 domain-containing protein</fullName>
    </submittedName>
</protein>
<comment type="caution">
    <text evidence="2">The sequence shown here is derived from an EMBL/GenBank/DDBJ whole genome shotgun (WGS) entry which is preliminary data.</text>
</comment>
<sequence length="169" mass="18660">MRTLKLYIVLALCLAAVSASAQTTNYQVYALFVMNIAKYSSWPNPDGELRITVFGKSKAYDELLKQNGKHVNGHLVKVTQVENVTDIGQPHVLYLADGKSSSLDEIIKATQGKPVMIITEREGLYKKGAGFSFVVMDNSTLRFDVNNTDLEKRSIKVSKSLSALANTMI</sequence>
<accession>A0AAP2DX32</accession>
<dbReference type="InterPro" id="IPR025293">
    <property type="entry name" value="YfiR/HmsC-like"/>
</dbReference>
<dbReference type="Pfam" id="PF13689">
    <property type="entry name" value="DUF4154"/>
    <property type="match status" value="1"/>
</dbReference>
<dbReference type="Proteomes" id="UP001319080">
    <property type="component" value="Unassembled WGS sequence"/>
</dbReference>
<organism evidence="2 3">
    <name type="scientific">Dawidia cretensis</name>
    <dbReference type="NCBI Taxonomy" id="2782350"/>
    <lineage>
        <taxon>Bacteria</taxon>
        <taxon>Pseudomonadati</taxon>
        <taxon>Bacteroidota</taxon>
        <taxon>Cytophagia</taxon>
        <taxon>Cytophagales</taxon>
        <taxon>Chryseotaleaceae</taxon>
        <taxon>Dawidia</taxon>
    </lineage>
</organism>
<evidence type="ECO:0000256" key="1">
    <source>
        <dbReference type="SAM" id="SignalP"/>
    </source>
</evidence>
<evidence type="ECO:0000313" key="3">
    <source>
        <dbReference type="Proteomes" id="UP001319080"/>
    </source>
</evidence>
<gene>
    <name evidence="2" type="ORF">KK062_11860</name>
</gene>
<proteinExistence type="predicted"/>